<dbReference type="Pfam" id="PF00561">
    <property type="entry name" value="Abhydrolase_1"/>
    <property type="match status" value="1"/>
</dbReference>
<comment type="caution">
    <text evidence="2">The sequence shown here is derived from an EMBL/GenBank/DDBJ whole genome shotgun (WGS) entry which is preliminary data.</text>
</comment>
<accession>A0ABT1Q5M8</accession>
<evidence type="ECO:0000259" key="1">
    <source>
        <dbReference type="Pfam" id="PF00561"/>
    </source>
</evidence>
<dbReference type="EMBL" id="JANFQF010000001">
    <property type="protein sequence ID" value="MCQ4117571.1"/>
    <property type="molecule type" value="Genomic_DNA"/>
</dbReference>
<reference evidence="2 3" key="1">
    <citation type="submission" date="2022-07" db="EMBL/GenBank/DDBJ databases">
        <title>Degradation activity of malathion, p-nitrophenol and potential low-temperature adaptation strategy of Rhodococcus sp. FXJ9.536.</title>
        <authorList>
            <person name="Huang J."/>
            <person name="Huang Y."/>
        </authorList>
    </citation>
    <scope>NUCLEOTIDE SEQUENCE [LARGE SCALE GENOMIC DNA]</scope>
    <source>
        <strain evidence="2 3">FXJ9.536</strain>
    </source>
</reference>
<dbReference type="SUPFAM" id="SSF53474">
    <property type="entry name" value="alpha/beta-Hydrolases"/>
    <property type="match status" value="1"/>
</dbReference>
<keyword evidence="2" id="KW-0378">Hydrolase</keyword>
<dbReference type="Proteomes" id="UP001524501">
    <property type="component" value="Unassembled WGS sequence"/>
</dbReference>
<dbReference type="PANTHER" id="PTHR43433:SF1">
    <property type="entry name" value="BLL5160 PROTEIN"/>
    <property type="match status" value="1"/>
</dbReference>
<dbReference type="InterPro" id="IPR050471">
    <property type="entry name" value="AB_hydrolase"/>
</dbReference>
<protein>
    <submittedName>
        <fullName evidence="2">Alpha/beta hydrolase</fullName>
    </submittedName>
</protein>
<name>A0ABT1Q5M8_9NOCA</name>
<organism evidence="2 3">
    <name type="scientific">Rhodococcus tibetensis</name>
    <dbReference type="NCBI Taxonomy" id="2965064"/>
    <lineage>
        <taxon>Bacteria</taxon>
        <taxon>Bacillati</taxon>
        <taxon>Actinomycetota</taxon>
        <taxon>Actinomycetes</taxon>
        <taxon>Mycobacteriales</taxon>
        <taxon>Nocardiaceae</taxon>
        <taxon>Rhodococcus</taxon>
    </lineage>
</organism>
<proteinExistence type="predicted"/>
<dbReference type="RefSeq" id="WP_255964925.1">
    <property type="nucleotide sequence ID" value="NZ_JANFQF010000001.1"/>
</dbReference>
<evidence type="ECO:0000313" key="3">
    <source>
        <dbReference type="Proteomes" id="UP001524501"/>
    </source>
</evidence>
<dbReference type="InterPro" id="IPR000073">
    <property type="entry name" value="AB_hydrolase_1"/>
</dbReference>
<dbReference type="Gene3D" id="3.40.50.1820">
    <property type="entry name" value="alpha/beta hydrolase"/>
    <property type="match status" value="1"/>
</dbReference>
<dbReference type="PRINTS" id="PR00111">
    <property type="entry name" value="ABHYDROLASE"/>
</dbReference>
<sequence>MNQQAPPKTANTSPTLSVDVDGKRFAYREFGPSTGVPVVFLHHFTAVLDDWDPRVIDGIASERRVITFDNRGIGASEGHTPTTVAAMADDAIAIIRALGLEQVDLMGFSLGGFIAQVIVTQQPALVRRIVLAGTGGAGGDGVGNITVKLLGDTVHGLLTRTDPKRYLFFTRTANGKAAATAYMDRLTERTHDRVTRTSPRGVAAQILAIRRWGAQDPMDLGSIEHPVLVANGEDDRMLPTRASFDLAHRLPNASLRIYPDAGHGGVFQHHKQFVEEVLKFLRSPYGPI</sequence>
<keyword evidence="3" id="KW-1185">Reference proteome</keyword>
<evidence type="ECO:0000313" key="2">
    <source>
        <dbReference type="EMBL" id="MCQ4117571.1"/>
    </source>
</evidence>
<dbReference type="PANTHER" id="PTHR43433">
    <property type="entry name" value="HYDROLASE, ALPHA/BETA FOLD FAMILY PROTEIN"/>
    <property type="match status" value="1"/>
</dbReference>
<dbReference type="InterPro" id="IPR029058">
    <property type="entry name" value="AB_hydrolase_fold"/>
</dbReference>
<feature type="domain" description="AB hydrolase-1" evidence="1">
    <location>
        <begin position="37"/>
        <end position="269"/>
    </location>
</feature>
<dbReference type="GO" id="GO:0016787">
    <property type="term" value="F:hydrolase activity"/>
    <property type="evidence" value="ECO:0007669"/>
    <property type="project" value="UniProtKB-KW"/>
</dbReference>
<gene>
    <name evidence="2" type="ORF">NOF53_00025</name>
</gene>